<dbReference type="Gene3D" id="3.30.160.60">
    <property type="entry name" value="Classic Zinc Finger"/>
    <property type="match status" value="18"/>
</dbReference>
<keyword evidence="15" id="KW-1185">Reference proteome</keyword>
<keyword evidence="6" id="KW-0862">Zinc</keyword>
<evidence type="ECO:0000259" key="12">
    <source>
        <dbReference type="PROSITE" id="PS50042"/>
    </source>
</evidence>
<feature type="domain" description="C2H2-type" evidence="13">
    <location>
        <begin position="97"/>
        <end position="124"/>
    </location>
</feature>
<feature type="domain" description="C2H2-type" evidence="13">
    <location>
        <begin position="265"/>
        <end position="292"/>
    </location>
</feature>
<dbReference type="PANTHER" id="PTHR24384">
    <property type="entry name" value="FINGER PUTATIVE TRANSCRIPTION FACTOR FAMILY-RELATED"/>
    <property type="match status" value="1"/>
</dbReference>
<dbReference type="FunFam" id="3.30.160.60:FF:000624">
    <property type="entry name" value="zinc finger protein 697"/>
    <property type="match status" value="1"/>
</dbReference>
<evidence type="ECO:0000256" key="11">
    <source>
        <dbReference type="PROSITE-ProRule" id="PRU00042"/>
    </source>
</evidence>
<dbReference type="GO" id="GO:0000978">
    <property type="term" value="F:RNA polymerase II cis-regulatory region sequence-specific DNA binding"/>
    <property type="evidence" value="ECO:0007669"/>
    <property type="project" value="TreeGrafter"/>
</dbReference>
<dbReference type="PROSITE" id="PS00028">
    <property type="entry name" value="ZINC_FINGER_C2H2_1"/>
    <property type="match status" value="16"/>
</dbReference>
<sequence>MEEADPMAVMISVKRPSRKRHVLSKNSFVDSESKILQNIQASSDSVYESKIKEEAEDDPSEANIIISDYEIFSEDIKDEVPGDGAKVKMRKAGEKVYPCEKCNLISQSSANFKKHVLTHSGEKPFKCDVCQKAFRQRHHLTDHQRTHTGERPFECEECGSRFVQKSSLNLHRKKHSGKKLYSCTMCDHSTYEKMHLKMHMRTHTGEKPYQCDKCGRTFSNSTRLKFHRMIHTGERRYKCEECGVCFREKVTLQKHKGVHINLGPFTCEECGKAFPRLAGLSLHRKIHVSKKDYLYVVKKEPHEPLKSTPSNASRETVIKKENIPVSEIMPIIGHEAENISNSTFNSQENAKVTEQISSALVSSEVPMPLINTECNQASIGEATDSHSSSVLGNNLIINNNVIHISEDDRSQNKLKENLACNISEENVPNVGNVLHPDQVRAALESGTVLETQGQDGKEFYIVLPPSLKNKEITYISDPAHASSSIMTVAQSAADVALDIQGPDNETSVECDSIKVLSDDDHNSFNDAYPNVVHELIENDICDYPGVLEEAHTVADSYSIQVQEEIHDFYQNHDATVSYPAKLTYYVPRYSEVVQEEIHPDGTSLVVCKEEPEYIREITYVIEEGTNNPIKIYTRDTKFCKDLRSSINKSKHKKKFKENEYRTDDTNLRKQKSDFRRPMSVKPKIREKKCKEKKPKTRKVYDCQQCGKVCKTSSNFISHMRTHSGERPYFCDLCGMGFKQVAHLRSHIRIHTGERPYICNICHATFTQSSRLNSHKKSKHAQNKILVKKEEKPLGDFKVRNFYCKFCKKTFINECFKKDHMKKHLSSQPYECKMCGLCYTRKSSMMKHNLKHADHKYICEICGSSFFQLSSLQNHRSVDHEEALTESGTSEVCSSVKTGDEKELISNPSINNNKNEASDGAKVREEIISETNANYSQVKEEVTDIMDEDVCVKSEVVSATDIGETPVKHEVTETTDMVKEGEGHLNEGNVSGVETKNDPSAILDSESLALHSTQPIKEEFSKIKTHPTYIDKIGRKIWACNVCDKPFLQSSNLHSHMRMHTGERPYKCNYCHHAFKQITHLKDHMGRHTGFKPYKCGECGSCFSQRSAVTRHIKNLHNDNAVVIRTIEPLSSECKSLTLIKSDSQSDDSQHSLPNGKINLRPYRKRKLNEDSNSNSETKTKICDICKRSYKLKYFRSHLRCHTGERPYKCSYCTEAFRQKAHLNSHELRHTGEKPFVCKHCGACFTQSFKCSTHMKKCMERENNIHTKSAKKYQSACGTSFRTYIQLAKHTKELRLIDNNEKSTDISDLDILLGEESESECNFKRRKMSVTNNDWNMTIKTAQSSQVSIDKAFTCNKCDMTFENFAKYKIHMQEHGNVLQICEDCGVVFRRASALQSHQRLKHRREDLSCKEYNYVDQEHIKENQLIKDVIVPIPLKEEERGSYDENKGKQTKGVEVNVKQECVNGKAGMEKGHIKEKVENPRRGSAVKNVKKAVSQVKLKVVKENNIESNNETLGASGRKRLGASGVLPGERLNTDSKKCDVDQHEVSQESYLCTACGKTFTRFSKLKHHIGMWCKGFSRHDTVSVSENNQLTQPFLQTSEIIKRKHNNETKSTEKDILLSDAVNAENSRCEGTSDILSCACQSDQIVAVNEEIKSEDDIILNEVKSTEL</sequence>
<dbReference type="FunFam" id="3.30.160.60:FF:001485">
    <property type="entry name" value="Krueppel-related zinc finger protein"/>
    <property type="match status" value="1"/>
</dbReference>
<keyword evidence="8" id="KW-0238">DNA-binding</keyword>
<dbReference type="InterPro" id="IPR050752">
    <property type="entry name" value="C2H2-ZF_domain"/>
</dbReference>
<feature type="domain" description="C2H2-type" evidence="13">
    <location>
        <begin position="125"/>
        <end position="152"/>
    </location>
</feature>
<feature type="domain" description="C2H2-type" evidence="13">
    <location>
        <begin position="1379"/>
        <end position="1407"/>
    </location>
</feature>
<evidence type="ECO:0000256" key="10">
    <source>
        <dbReference type="ARBA" id="ARBA00023242"/>
    </source>
</evidence>
<comment type="subcellular location">
    <subcellularLocation>
        <location evidence="1">Nucleus</location>
    </subcellularLocation>
</comment>
<evidence type="ECO:0000256" key="4">
    <source>
        <dbReference type="ARBA" id="ARBA00022737"/>
    </source>
</evidence>
<reference evidence="14 15" key="1">
    <citation type="journal article" date="2024" name="BMC Genomics">
        <title>Genome assembly of redclaw crayfish (Cherax quadricarinatus) provides insights into its immune adaptation and hypoxia tolerance.</title>
        <authorList>
            <person name="Liu Z."/>
            <person name="Zheng J."/>
            <person name="Li H."/>
            <person name="Fang K."/>
            <person name="Wang S."/>
            <person name="He J."/>
            <person name="Zhou D."/>
            <person name="Weng S."/>
            <person name="Chi M."/>
            <person name="Gu Z."/>
            <person name="He J."/>
            <person name="Li F."/>
            <person name="Wang M."/>
        </authorList>
    </citation>
    <scope>NUCLEOTIDE SEQUENCE [LARGE SCALE GENOMIC DNA]</scope>
    <source>
        <strain evidence="14">ZL_2023a</strain>
    </source>
</reference>
<keyword evidence="3" id="KW-0479">Metal-binding</keyword>
<protein>
    <submittedName>
        <fullName evidence="14">Uncharacterized protein</fullName>
    </submittedName>
</protein>
<dbReference type="FunFam" id="3.30.160.60:FF:000250">
    <property type="entry name" value="zinc finger protein 197 isoform X1"/>
    <property type="match status" value="1"/>
</dbReference>
<feature type="domain" description="C2H2-type" evidence="13">
    <location>
        <begin position="1207"/>
        <end position="1234"/>
    </location>
</feature>
<feature type="domain" description="C2H2-type" evidence="13">
    <location>
        <begin position="801"/>
        <end position="828"/>
    </location>
</feature>
<evidence type="ECO:0000256" key="8">
    <source>
        <dbReference type="ARBA" id="ARBA00023125"/>
    </source>
</evidence>
<proteinExistence type="inferred from homology"/>
<evidence type="ECO:0000256" key="1">
    <source>
        <dbReference type="ARBA" id="ARBA00004123"/>
    </source>
</evidence>
<feature type="domain" description="C2H2-type" evidence="13">
    <location>
        <begin position="728"/>
        <end position="755"/>
    </location>
</feature>
<dbReference type="SUPFAM" id="SSF57667">
    <property type="entry name" value="beta-beta-alpha zinc fingers"/>
    <property type="match status" value="12"/>
</dbReference>
<comment type="caution">
    <text evidence="14">The sequence shown here is derived from an EMBL/GenBank/DDBJ whole genome shotgun (WGS) entry which is preliminary data.</text>
</comment>
<feature type="domain" description="C2H2-type" evidence="13">
    <location>
        <begin position="1552"/>
        <end position="1570"/>
    </location>
</feature>
<evidence type="ECO:0000256" key="5">
    <source>
        <dbReference type="ARBA" id="ARBA00022771"/>
    </source>
</evidence>
<feature type="domain" description="C2H2-type" evidence="13">
    <location>
        <begin position="181"/>
        <end position="208"/>
    </location>
</feature>
<feature type="domain" description="C2H2-type" evidence="13">
    <location>
        <begin position="829"/>
        <end position="856"/>
    </location>
</feature>
<dbReference type="InterPro" id="IPR000595">
    <property type="entry name" value="cNMP-bd_dom"/>
</dbReference>
<dbReference type="EMBL" id="JARKIK010000011">
    <property type="protein sequence ID" value="KAK8748564.1"/>
    <property type="molecule type" value="Genomic_DNA"/>
</dbReference>
<dbReference type="GO" id="GO:0005634">
    <property type="term" value="C:nucleus"/>
    <property type="evidence" value="ECO:0007669"/>
    <property type="project" value="UniProtKB-SubCell"/>
</dbReference>
<dbReference type="InterPro" id="IPR036236">
    <property type="entry name" value="Znf_C2H2_sf"/>
</dbReference>
<evidence type="ECO:0000256" key="9">
    <source>
        <dbReference type="ARBA" id="ARBA00023163"/>
    </source>
</evidence>
<feature type="domain" description="C2H2-type" evidence="13">
    <location>
        <begin position="1093"/>
        <end position="1121"/>
    </location>
</feature>
<dbReference type="SMART" id="SM00355">
    <property type="entry name" value="ZnF_C2H2"/>
    <property type="match status" value="22"/>
</dbReference>
<feature type="domain" description="C2H2-type" evidence="13">
    <location>
        <begin position="756"/>
        <end position="784"/>
    </location>
</feature>
<keyword evidence="4" id="KW-0677">Repeat</keyword>
<accession>A0AAW0Y984</accession>
<feature type="domain" description="C2H2-type" evidence="13">
    <location>
        <begin position="153"/>
        <end position="180"/>
    </location>
</feature>
<feature type="domain" description="C2H2-type" evidence="13">
    <location>
        <begin position="1352"/>
        <end position="1374"/>
    </location>
</feature>
<evidence type="ECO:0000259" key="13">
    <source>
        <dbReference type="PROSITE" id="PS50157"/>
    </source>
</evidence>
<evidence type="ECO:0000256" key="2">
    <source>
        <dbReference type="ARBA" id="ARBA00006991"/>
    </source>
</evidence>
<evidence type="ECO:0000313" key="15">
    <source>
        <dbReference type="Proteomes" id="UP001445076"/>
    </source>
</evidence>
<dbReference type="Pfam" id="PF00096">
    <property type="entry name" value="zf-C2H2"/>
    <property type="match status" value="11"/>
</dbReference>
<dbReference type="InterPro" id="IPR013087">
    <property type="entry name" value="Znf_C2H2_type"/>
</dbReference>
<evidence type="ECO:0000256" key="7">
    <source>
        <dbReference type="ARBA" id="ARBA00023015"/>
    </source>
</evidence>
<keyword evidence="5 11" id="KW-0863">Zinc-finger</keyword>
<dbReference type="FunFam" id="3.30.160.60:FF:002343">
    <property type="entry name" value="Zinc finger protein 33A"/>
    <property type="match status" value="2"/>
</dbReference>
<keyword evidence="9" id="KW-0804">Transcription</keyword>
<dbReference type="FunFam" id="3.30.160.60:FF:000340">
    <property type="entry name" value="zinc finger protein 473 isoform X1"/>
    <property type="match status" value="1"/>
</dbReference>
<dbReference type="FunFam" id="3.30.160.60:FF:000045">
    <property type="entry name" value="ZFP69 zinc finger protein B"/>
    <property type="match status" value="1"/>
</dbReference>
<dbReference type="FunFam" id="3.30.160.60:FF:000688">
    <property type="entry name" value="zinc finger protein 197 isoform X1"/>
    <property type="match status" value="1"/>
</dbReference>
<dbReference type="PROSITE" id="PS50157">
    <property type="entry name" value="ZINC_FINGER_C2H2_2"/>
    <property type="match status" value="21"/>
</dbReference>
<feature type="domain" description="C2H2-type" evidence="13">
    <location>
        <begin position="209"/>
        <end position="236"/>
    </location>
</feature>
<dbReference type="GO" id="GO:0000981">
    <property type="term" value="F:DNA-binding transcription factor activity, RNA polymerase II-specific"/>
    <property type="evidence" value="ECO:0007669"/>
    <property type="project" value="TreeGrafter"/>
</dbReference>
<dbReference type="GO" id="GO:0008270">
    <property type="term" value="F:zinc ion binding"/>
    <property type="evidence" value="ECO:0007669"/>
    <property type="project" value="UniProtKB-KW"/>
</dbReference>
<feature type="domain" description="C2H2-type" evidence="13">
    <location>
        <begin position="1037"/>
        <end position="1064"/>
    </location>
</feature>
<gene>
    <name evidence="14" type="ORF">OTU49_015859</name>
</gene>
<feature type="domain" description="C2H2-type" evidence="13">
    <location>
        <begin position="1065"/>
        <end position="1092"/>
    </location>
</feature>
<dbReference type="PANTHER" id="PTHR24384:SF189">
    <property type="entry name" value="C2H2-TYPE DOMAIN-CONTAINING PROTEIN-RELATED"/>
    <property type="match status" value="1"/>
</dbReference>
<feature type="domain" description="Cyclic nucleotide-binding" evidence="12">
    <location>
        <begin position="418"/>
        <end position="462"/>
    </location>
</feature>
<name>A0AAW0Y984_CHEQU</name>
<dbReference type="FunFam" id="3.30.160.60:FF:000446">
    <property type="entry name" value="Zinc finger protein"/>
    <property type="match status" value="2"/>
</dbReference>
<feature type="domain" description="C2H2-type" evidence="13">
    <location>
        <begin position="1235"/>
        <end position="1270"/>
    </location>
</feature>
<evidence type="ECO:0000256" key="6">
    <source>
        <dbReference type="ARBA" id="ARBA00022833"/>
    </source>
</evidence>
<evidence type="ECO:0000313" key="14">
    <source>
        <dbReference type="EMBL" id="KAK8748564.1"/>
    </source>
</evidence>
<feature type="domain" description="C2H2-type" evidence="13">
    <location>
        <begin position="700"/>
        <end position="727"/>
    </location>
</feature>
<comment type="similarity">
    <text evidence="2">Belongs to the krueppel C2H2-type zinc-finger protein family.</text>
</comment>
<keyword evidence="7" id="KW-0805">Transcription regulation</keyword>
<dbReference type="PROSITE" id="PS50042">
    <property type="entry name" value="CNMP_BINDING_3"/>
    <property type="match status" value="1"/>
</dbReference>
<dbReference type="FunFam" id="3.30.160.60:FF:000512">
    <property type="entry name" value="zinc finger protein 197 isoform X1"/>
    <property type="match status" value="1"/>
</dbReference>
<feature type="domain" description="C2H2-type" evidence="13">
    <location>
        <begin position="856"/>
        <end position="879"/>
    </location>
</feature>
<evidence type="ECO:0000256" key="3">
    <source>
        <dbReference type="ARBA" id="ARBA00022723"/>
    </source>
</evidence>
<dbReference type="Proteomes" id="UP001445076">
    <property type="component" value="Unassembled WGS sequence"/>
</dbReference>
<dbReference type="FunFam" id="3.30.160.60:FF:000030">
    <property type="entry name" value="Zinc finger protein 628"/>
    <property type="match status" value="1"/>
</dbReference>
<feature type="domain" description="C2H2-type" evidence="13">
    <location>
        <begin position="237"/>
        <end position="264"/>
    </location>
</feature>
<organism evidence="14 15">
    <name type="scientific">Cherax quadricarinatus</name>
    <name type="common">Australian red claw crayfish</name>
    <dbReference type="NCBI Taxonomy" id="27406"/>
    <lineage>
        <taxon>Eukaryota</taxon>
        <taxon>Metazoa</taxon>
        <taxon>Ecdysozoa</taxon>
        <taxon>Arthropoda</taxon>
        <taxon>Crustacea</taxon>
        <taxon>Multicrustacea</taxon>
        <taxon>Malacostraca</taxon>
        <taxon>Eumalacostraca</taxon>
        <taxon>Eucarida</taxon>
        <taxon>Decapoda</taxon>
        <taxon>Pleocyemata</taxon>
        <taxon>Astacidea</taxon>
        <taxon>Parastacoidea</taxon>
        <taxon>Parastacidae</taxon>
        <taxon>Cherax</taxon>
    </lineage>
</organism>
<keyword evidence="10" id="KW-0539">Nucleus</keyword>